<comment type="caution">
    <text evidence="6">The sequence shown here is derived from an EMBL/GenBank/DDBJ whole genome shotgun (WGS) entry which is preliminary data.</text>
</comment>
<dbReference type="AlphaFoldDB" id="A0A7Z0VM97"/>
<reference evidence="6 7" key="1">
    <citation type="submission" date="2016-06" db="EMBL/GenBank/DDBJ databases">
        <title>Genome sequence of endosymbiont of Candidatus Endolucinida thiodiazotropha.</title>
        <authorList>
            <person name="Poehlein A."/>
            <person name="Koenig S."/>
            <person name="Heiden S.E."/>
            <person name="Thuermer A."/>
            <person name="Voget S."/>
            <person name="Daniel R."/>
            <person name="Markert S."/>
            <person name="Gros O."/>
            <person name="Schweder T."/>
        </authorList>
    </citation>
    <scope>NUCLEOTIDE SEQUENCE [LARGE SCALE GENOMIC DNA]</scope>
    <source>
        <strain evidence="6 7">COS</strain>
    </source>
</reference>
<dbReference type="PANTHER" id="PTHR43630:SF1">
    <property type="entry name" value="POLY-BETA-1,6-N-ACETYL-D-GLUCOSAMINE SYNTHASE"/>
    <property type="match status" value="1"/>
</dbReference>
<evidence type="ECO:0000256" key="4">
    <source>
        <dbReference type="SAM" id="Phobius"/>
    </source>
</evidence>
<feature type="transmembrane region" description="Helical" evidence="4">
    <location>
        <begin position="6"/>
        <end position="26"/>
    </location>
</feature>
<evidence type="ECO:0000256" key="2">
    <source>
        <dbReference type="ARBA" id="ARBA00022676"/>
    </source>
</evidence>
<protein>
    <submittedName>
        <fullName evidence="6">Poly-beta-1,6-N-acetyl-D-glucosamine synthase</fullName>
        <ecNumber evidence="6">2.4.1.-</ecNumber>
    </submittedName>
</protein>
<dbReference type="SUPFAM" id="SSF53448">
    <property type="entry name" value="Nucleotide-diphospho-sugar transferases"/>
    <property type="match status" value="1"/>
</dbReference>
<organism evidence="6 7">
    <name type="scientific">Candidatus Thiodiazotropha endolucinida</name>
    <dbReference type="NCBI Taxonomy" id="1655433"/>
    <lineage>
        <taxon>Bacteria</taxon>
        <taxon>Pseudomonadati</taxon>
        <taxon>Pseudomonadota</taxon>
        <taxon>Gammaproteobacteria</taxon>
        <taxon>Chromatiales</taxon>
        <taxon>Sedimenticolaceae</taxon>
        <taxon>Candidatus Thiodiazotropha</taxon>
    </lineage>
</organism>
<gene>
    <name evidence="6" type="primary">icaA</name>
    <name evidence="6" type="ORF">CODIS_21570</name>
</gene>
<feature type="transmembrane region" description="Helical" evidence="4">
    <location>
        <begin position="257"/>
        <end position="279"/>
    </location>
</feature>
<keyword evidence="4" id="KW-0812">Transmembrane</keyword>
<keyword evidence="2 6" id="KW-0328">Glycosyltransferase</keyword>
<dbReference type="Pfam" id="PF00535">
    <property type="entry name" value="Glycos_transf_2"/>
    <property type="match status" value="1"/>
</dbReference>
<dbReference type="RefSeq" id="WP_069124749.1">
    <property type="nucleotide sequence ID" value="NZ_MARB01000010.1"/>
</dbReference>
<feature type="domain" description="Glycosyltransferase 2-like" evidence="5">
    <location>
        <begin position="48"/>
        <end position="179"/>
    </location>
</feature>
<keyword evidence="4" id="KW-1133">Transmembrane helix</keyword>
<evidence type="ECO:0000256" key="1">
    <source>
        <dbReference type="ARBA" id="ARBA00006739"/>
    </source>
</evidence>
<dbReference type="Gene3D" id="3.90.550.10">
    <property type="entry name" value="Spore Coat Polysaccharide Biosynthesis Protein SpsA, Chain A"/>
    <property type="match status" value="1"/>
</dbReference>
<dbReference type="EC" id="2.4.1.-" evidence="6"/>
<proteinExistence type="inferred from homology"/>
<feature type="transmembrane region" description="Helical" evidence="4">
    <location>
        <begin position="291"/>
        <end position="308"/>
    </location>
</feature>
<dbReference type="EMBL" id="MARB01000010">
    <property type="protein sequence ID" value="ODJ87739.1"/>
    <property type="molecule type" value="Genomic_DNA"/>
</dbReference>
<accession>A0A7Z0VM97</accession>
<dbReference type="CDD" id="cd06439">
    <property type="entry name" value="CESA_like_1"/>
    <property type="match status" value="1"/>
</dbReference>
<feature type="transmembrane region" description="Helical" evidence="4">
    <location>
        <begin position="315"/>
        <end position="333"/>
    </location>
</feature>
<dbReference type="Proteomes" id="UP000094769">
    <property type="component" value="Unassembled WGS sequence"/>
</dbReference>
<name>A0A7Z0VM97_9GAMM</name>
<dbReference type="PANTHER" id="PTHR43630">
    <property type="entry name" value="POLY-BETA-1,6-N-ACETYL-D-GLUCOSAMINE SYNTHASE"/>
    <property type="match status" value="1"/>
</dbReference>
<evidence type="ECO:0000259" key="5">
    <source>
        <dbReference type="Pfam" id="PF00535"/>
    </source>
</evidence>
<dbReference type="InterPro" id="IPR029044">
    <property type="entry name" value="Nucleotide-diphossugar_trans"/>
</dbReference>
<evidence type="ECO:0000256" key="3">
    <source>
        <dbReference type="ARBA" id="ARBA00022679"/>
    </source>
</evidence>
<evidence type="ECO:0000313" key="6">
    <source>
        <dbReference type="EMBL" id="ODJ87739.1"/>
    </source>
</evidence>
<dbReference type="OrthoDB" id="9766971at2"/>
<keyword evidence="4" id="KW-0472">Membrane</keyword>
<comment type="similarity">
    <text evidence="1">Belongs to the glycosyltransferase 2 family.</text>
</comment>
<feature type="transmembrane region" description="Helical" evidence="4">
    <location>
        <begin position="345"/>
        <end position="364"/>
    </location>
</feature>
<dbReference type="GO" id="GO:0016757">
    <property type="term" value="F:glycosyltransferase activity"/>
    <property type="evidence" value="ECO:0007669"/>
    <property type="project" value="UniProtKB-KW"/>
</dbReference>
<dbReference type="InterPro" id="IPR001173">
    <property type="entry name" value="Glyco_trans_2-like"/>
</dbReference>
<evidence type="ECO:0000313" key="7">
    <source>
        <dbReference type="Proteomes" id="UP000094769"/>
    </source>
</evidence>
<keyword evidence="7" id="KW-1185">Reference proteome</keyword>
<sequence>MITLFWLLFVCVIYAYFLYPLLLIVVGKYRNNEILINDQEYELPSVTLLLPVHNESDVIEAKLSNIESLEYPDNLLKVILVSDGSTDNTVEIIKNYETDLNLKVIVIENQQGKANALNQGMNEVNSSIVVFTDASIMLDKQSIHKIVEPFSDNNVGCVSGEDHIPANQGGEGLYGKYELFLRNKESKIDSIVGASGSFYAQRTQLIKPFEEGLAPDFLSVLNTVNAGYRAITQPRAIGIMSASKSTSNEYNRKVRTLLRGMAALFSNLKLLNAFKYGWFSVFLFSHKLMRWLVPFFLLILLISNYFLIDQFVYKLLFSGQLLFYSLAIVALPQNSKLNNTVIGKIPLFFTIVNLAILKAWFLFFQGKRQEIWNPTKREEN</sequence>
<keyword evidence="3 6" id="KW-0808">Transferase</keyword>